<evidence type="ECO:0000256" key="3">
    <source>
        <dbReference type="ARBA" id="ARBA00022676"/>
    </source>
</evidence>
<proteinExistence type="inferred from homology"/>
<keyword evidence="7 8" id="KW-0472">Membrane</keyword>
<comment type="subcellular location">
    <subcellularLocation>
        <location evidence="1">Membrane</location>
        <topology evidence="1">Single-pass membrane protein</topology>
    </subcellularLocation>
</comment>
<accession>A0A8B8E9Q2</accession>
<evidence type="ECO:0000256" key="5">
    <source>
        <dbReference type="ARBA" id="ARBA00022692"/>
    </source>
</evidence>
<gene>
    <name evidence="10" type="primary">LOC111133075</name>
</gene>
<evidence type="ECO:0000256" key="7">
    <source>
        <dbReference type="ARBA" id="ARBA00023136"/>
    </source>
</evidence>
<dbReference type="PANTHER" id="PTHR21461">
    <property type="entry name" value="GLYCOSYLTRANSFERASE FAMILY 92 PROTEIN"/>
    <property type="match status" value="1"/>
</dbReference>
<dbReference type="GeneID" id="111133075"/>
<keyword evidence="5 8" id="KW-0812">Transmembrane</keyword>
<keyword evidence="4 8" id="KW-0808">Transferase</keyword>
<dbReference type="GO" id="GO:0016757">
    <property type="term" value="F:glycosyltransferase activity"/>
    <property type="evidence" value="ECO:0007669"/>
    <property type="project" value="UniProtKB-UniRule"/>
</dbReference>
<evidence type="ECO:0000256" key="2">
    <source>
        <dbReference type="ARBA" id="ARBA00007647"/>
    </source>
</evidence>
<protein>
    <recommendedName>
        <fullName evidence="8">Glycosyltransferase family 92 protein</fullName>
        <ecNumber evidence="8">2.4.1.-</ecNumber>
    </recommendedName>
</protein>
<dbReference type="Proteomes" id="UP000694844">
    <property type="component" value="Chromosome 5"/>
</dbReference>
<name>A0A8B8E9Q2_CRAVI</name>
<sequence length="474" mass="54016">MSGQLIMLGWKDQTFPLKTIHKASLELMERCSYMNYRRPQTSRRWIFFILFLYLTMSWFRGQQRIIHQPRQPIEHSLQSGHPTSRVIRTVELFQVVISGTNDVLVFSAFQFKSMIMIVAILDMASPERTYNCVLWGMELPSSGSISTATLQICPESHGTRFTAAIFSCPLRHGLVPDAVSLVPAGFLKLPVHNALPVISPSQIERNFAVCVSPLHSLHSKAHQIVEMVETSLVLGADHFFFYNLSIHWNVDTVLNHYASRGLVTVVQWPLPAMLREDATNRTSEETNIHYHGQLAMLNDCLNRNKGASRYVVFQDLDELVVPKKQQSWTMLMASLPSNASAYMLRSSYFPLDWPSVKSGINKTANKIAKTYNANAFLKVFREERIFGRAVRSKYIVDPLRVEIVGIHNVWKFKRGGAPYYVPPEVALVHHYRAGKSETELKRVKDKSVLKFIDALPQIHRTWQQLGDIPLGPLV</sequence>
<dbReference type="PANTHER" id="PTHR21461:SF69">
    <property type="entry name" value="GLYCOSYLTRANSFERASE FAMILY 92 PROTEIN"/>
    <property type="match status" value="1"/>
</dbReference>
<dbReference type="EC" id="2.4.1.-" evidence="8"/>
<evidence type="ECO:0000256" key="6">
    <source>
        <dbReference type="ARBA" id="ARBA00022989"/>
    </source>
</evidence>
<evidence type="ECO:0000256" key="8">
    <source>
        <dbReference type="RuleBase" id="RU366017"/>
    </source>
</evidence>
<dbReference type="OrthoDB" id="6232146at2759"/>
<dbReference type="InterPro" id="IPR008166">
    <property type="entry name" value="Glyco_transf_92"/>
</dbReference>
<comment type="similarity">
    <text evidence="2 8">Belongs to the glycosyltransferase 92 family.</text>
</comment>
<keyword evidence="6 8" id="KW-1133">Transmembrane helix</keyword>
<dbReference type="KEGG" id="cvn:111133075"/>
<dbReference type="RefSeq" id="XP_022336860.1">
    <property type="nucleotide sequence ID" value="XM_022481152.1"/>
</dbReference>
<evidence type="ECO:0000256" key="4">
    <source>
        <dbReference type="ARBA" id="ARBA00022679"/>
    </source>
</evidence>
<keyword evidence="9" id="KW-1185">Reference proteome</keyword>
<evidence type="ECO:0000313" key="10">
    <source>
        <dbReference type="RefSeq" id="XP_022336860.1"/>
    </source>
</evidence>
<keyword evidence="3 8" id="KW-0328">Glycosyltransferase</keyword>
<evidence type="ECO:0000256" key="1">
    <source>
        <dbReference type="ARBA" id="ARBA00004167"/>
    </source>
</evidence>
<dbReference type="GO" id="GO:0016020">
    <property type="term" value="C:membrane"/>
    <property type="evidence" value="ECO:0007669"/>
    <property type="project" value="UniProtKB-SubCell"/>
</dbReference>
<evidence type="ECO:0000313" key="9">
    <source>
        <dbReference type="Proteomes" id="UP000694844"/>
    </source>
</evidence>
<dbReference type="AlphaFoldDB" id="A0A8B8E9Q2"/>
<dbReference type="GO" id="GO:0005737">
    <property type="term" value="C:cytoplasm"/>
    <property type="evidence" value="ECO:0007669"/>
    <property type="project" value="TreeGrafter"/>
</dbReference>
<dbReference type="Pfam" id="PF01697">
    <property type="entry name" value="Glyco_transf_92"/>
    <property type="match status" value="1"/>
</dbReference>
<organism evidence="9 10">
    <name type="scientific">Crassostrea virginica</name>
    <name type="common">Eastern oyster</name>
    <dbReference type="NCBI Taxonomy" id="6565"/>
    <lineage>
        <taxon>Eukaryota</taxon>
        <taxon>Metazoa</taxon>
        <taxon>Spiralia</taxon>
        <taxon>Lophotrochozoa</taxon>
        <taxon>Mollusca</taxon>
        <taxon>Bivalvia</taxon>
        <taxon>Autobranchia</taxon>
        <taxon>Pteriomorphia</taxon>
        <taxon>Ostreida</taxon>
        <taxon>Ostreoidea</taxon>
        <taxon>Ostreidae</taxon>
        <taxon>Crassostrea</taxon>
    </lineage>
</organism>
<feature type="transmembrane region" description="Helical" evidence="8">
    <location>
        <begin position="45"/>
        <end position="61"/>
    </location>
</feature>
<reference evidence="10" key="1">
    <citation type="submission" date="2025-08" db="UniProtKB">
        <authorList>
            <consortium name="RefSeq"/>
        </authorList>
    </citation>
    <scope>IDENTIFICATION</scope>
    <source>
        <tissue evidence="10">Whole sample</tissue>
    </source>
</reference>